<dbReference type="PANTHER" id="PTHR11803:SF58">
    <property type="entry name" value="PROTEIN HMF1-RELATED"/>
    <property type="match status" value="1"/>
</dbReference>
<reference evidence="2 3" key="1">
    <citation type="journal article" date="2015" name="Genome Announc.">
        <title>Complete genome sequences for 59 burkholderia isolates, both pathogenic and near neighbor.</title>
        <authorList>
            <person name="Johnson S.L."/>
            <person name="Bishop-Lilly K.A."/>
            <person name="Ladner J.T."/>
            <person name="Daligault H.E."/>
            <person name="Davenport K.W."/>
            <person name="Jaissle J."/>
            <person name="Frey K.G."/>
            <person name="Koroleva G.I."/>
            <person name="Bruce D.C."/>
            <person name="Coyne S.R."/>
            <person name="Broomall S.M."/>
            <person name="Li P.E."/>
            <person name="Teshima H."/>
            <person name="Gibbons H.S."/>
            <person name="Palacios G.F."/>
            <person name="Rosenzweig C.N."/>
            <person name="Redden C.L."/>
            <person name="Xu Y."/>
            <person name="Minogue T.D."/>
            <person name="Chain P.S."/>
        </authorList>
    </citation>
    <scope>NUCLEOTIDE SEQUENCE [LARGE SCALE GENOMIC DNA]</scope>
    <source>
        <strain evidence="2 3">ATCC BAA-463</strain>
    </source>
</reference>
<evidence type="ECO:0000313" key="2">
    <source>
        <dbReference type="EMBL" id="AJZ56774.1"/>
    </source>
</evidence>
<dbReference type="FunFam" id="3.30.1330.40:FF:000001">
    <property type="entry name" value="L-PSP family endoribonuclease"/>
    <property type="match status" value="1"/>
</dbReference>
<gene>
    <name evidence="2" type="ORF">OI25_7286</name>
</gene>
<dbReference type="AlphaFoldDB" id="A0AAU8STJ0"/>
<dbReference type="InterPro" id="IPR006056">
    <property type="entry name" value="RidA"/>
</dbReference>
<evidence type="ECO:0000256" key="1">
    <source>
        <dbReference type="ARBA" id="ARBA00010552"/>
    </source>
</evidence>
<dbReference type="PANTHER" id="PTHR11803">
    <property type="entry name" value="2-IMINOBUTANOATE/2-IMINOPROPANOATE DEAMINASE RIDA"/>
    <property type="match status" value="1"/>
</dbReference>
<dbReference type="Gene3D" id="3.30.1330.40">
    <property type="entry name" value="RutC-like"/>
    <property type="match status" value="1"/>
</dbReference>
<dbReference type="GO" id="GO:0005829">
    <property type="term" value="C:cytosol"/>
    <property type="evidence" value="ECO:0007669"/>
    <property type="project" value="TreeGrafter"/>
</dbReference>
<dbReference type="KEGG" id="bfn:OI25_7286"/>
<dbReference type="InterPro" id="IPR006175">
    <property type="entry name" value="YjgF/YER057c/UK114"/>
</dbReference>
<dbReference type="SUPFAM" id="SSF55298">
    <property type="entry name" value="YjgF-like"/>
    <property type="match status" value="1"/>
</dbReference>
<dbReference type="CDD" id="cd00448">
    <property type="entry name" value="YjgF_YER057c_UK114_family"/>
    <property type="match status" value="1"/>
</dbReference>
<comment type="similarity">
    <text evidence="1">Belongs to the RutC family.</text>
</comment>
<dbReference type="GO" id="GO:0019239">
    <property type="term" value="F:deaminase activity"/>
    <property type="evidence" value="ECO:0007669"/>
    <property type="project" value="TreeGrafter"/>
</dbReference>
<dbReference type="InterPro" id="IPR035959">
    <property type="entry name" value="RutC-like_sf"/>
</dbReference>
<accession>A0AAU8STJ0</accession>
<dbReference type="GeneID" id="66513610"/>
<dbReference type="RefSeq" id="WP_046564741.1">
    <property type="nucleotide sequence ID" value="NZ_CP010025.1"/>
</dbReference>
<name>A0AAU8STJ0_9BURK</name>
<protein>
    <submittedName>
        <fullName evidence="2">Reactive intermediate/imine deaminase family protein</fullName>
    </submittedName>
</protein>
<dbReference type="Proteomes" id="UP000032614">
    <property type="component" value="Chromosome 3"/>
</dbReference>
<proteinExistence type="inferred from homology"/>
<dbReference type="EMBL" id="CP010025">
    <property type="protein sequence ID" value="AJZ56774.1"/>
    <property type="molecule type" value="Genomic_DNA"/>
</dbReference>
<organism evidence="2 3">
    <name type="scientific">Paraburkholderia fungorum</name>
    <dbReference type="NCBI Taxonomy" id="134537"/>
    <lineage>
        <taxon>Bacteria</taxon>
        <taxon>Pseudomonadati</taxon>
        <taxon>Pseudomonadota</taxon>
        <taxon>Betaproteobacteria</taxon>
        <taxon>Burkholderiales</taxon>
        <taxon>Burkholderiaceae</taxon>
        <taxon>Paraburkholderia</taxon>
    </lineage>
</organism>
<sequence length="127" mass="13509">MKFIQTDKAPLPGGHYSQAVVAGGFIFVAGQLPFDAARPGHLAEGVGAQAMQALENVRHVLEAAGASMQHIVNATIFVTDMAHWPEVNRVYAQALKEHRPARTVAVSSQLHYGALVEVQVTAVLAAD</sequence>
<dbReference type="Pfam" id="PF01042">
    <property type="entry name" value="Ribonuc_L-PSP"/>
    <property type="match status" value="1"/>
</dbReference>
<evidence type="ECO:0000313" key="3">
    <source>
        <dbReference type="Proteomes" id="UP000032614"/>
    </source>
</evidence>
<dbReference type="NCBIfam" id="TIGR00004">
    <property type="entry name" value="Rid family detoxifying hydrolase"/>
    <property type="match status" value="1"/>
</dbReference>